<evidence type="ECO:0000256" key="9">
    <source>
        <dbReference type="ARBA" id="ARBA00048679"/>
    </source>
</evidence>
<dbReference type="SMART" id="SM00220">
    <property type="entry name" value="S_TKc"/>
    <property type="match status" value="1"/>
</dbReference>
<evidence type="ECO:0000256" key="3">
    <source>
        <dbReference type="ARBA" id="ARBA00022527"/>
    </source>
</evidence>
<dbReference type="PANTHER" id="PTHR44899">
    <property type="entry name" value="CAMK FAMILY PROTEIN KINASE"/>
    <property type="match status" value="1"/>
</dbReference>
<dbReference type="AlphaFoldDB" id="A0A7J7UDD7"/>
<dbReference type="GO" id="GO:0005524">
    <property type="term" value="F:ATP binding"/>
    <property type="evidence" value="ECO:0007669"/>
    <property type="project" value="UniProtKB-KW"/>
</dbReference>
<evidence type="ECO:0000256" key="10">
    <source>
        <dbReference type="SAM" id="MobiDB-lite"/>
    </source>
</evidence>
<evidence type="ECO:0000256" key="2">
    <source>
        <dbReference type="ARBA" id="ARBA00012513"/>
    </source>
</evidence>
<dbReference type="PROSITE" id="PS50011">
    <property type="entry name" value="PROTEIN_KINASE_DOM"/>
    <property type="match status" value="1"/>
</dbReference>
<evidence type="ECO:0000259" key="11">
    <source>
        <dbReference type="PROSITE" id="PS50011"/>
    </source>
</evidence>
<comment type="caution">
    <text evidence="12">The sequence shown here is derived from an EMBL/GenBank/DDBJ whole genome shotgun (WGS) entry which is preliminary data.</text>
</comment>
<dbReference type="InterPro" id="IPR008271">
    <property type="entry name" value="Ser/Thr_kinase_AS"/>
</dbReference>
<feature type="compositionally biased region" description="Basic and acidic residues" evidence="10">
    <location>
        <begin position="419"/>
        <end position="434"/>
    </location>
</feature>
<feature type="compositionally biased region" description="Low complexity" evidence="10">
    <location>
        <begin position="326"/>
        <end position="336"/>
    </location>
</feature>
<keyword evidence="6 12" id="KW-0418">Kinase</keyword>
<dbReference type="GO" id="GO:0004674">
    <property type="term" value="F:protein serine/threonine kinase activity"/>
    <property type="evidence" value="ECO:0007669"/>
    <property type="project" value="UniProtKB-KW"/>
</dbReference>
<feature type="compositionally biased region" description="Basic and acidic residues" evidence="10">
    <location>
        <begin position="337"/>
        <end position="346"/>
    </location>
</feature>
<feature type="compositionally biased region" description="Polar residues" evidence="10">
    <location>
        <begin position="260"/>
        <end position="270"/>
    </location>
</feature>
<dbReference type="EMBL" id="JABWUV010000013">
    <property type="protein sequence ID" value="KAF6310889.1"/>
    <property type="molecule type" value="Genomic_DNA"/>
</dbReference>
<dbReference type="InterPro" id="IPR051131">
    <property type="entry name" value="NEK_Ser/Thr_kinase_NIMA"/>
</dbReference>
<dbReference type="PROSITE" id="PS00108">
    <property type="entry name" value="PROTEIN_KINASE_ST"/>
    <property type="match status" value="1"/>
</dbReference>
<keyword evidence="7" id="KW-0067">ATP-binding</keyword>
<dbReference type="EC" id="2.7.11.1" evidence="2"/>
<dbReference type="VEuPathDB" id="HostDB:GeneID_118667994"/>
<evidence type="ECO:0000256" key="1">
    <source>
        <dbReference type="ARBA" id="ARBA00010886"/>
    </source>
</evidence>
<keyword evidence="4" id="KW-0808">Transferase</keyword>
<evidence type="ECO:0000256" key="6">
    <source>
        <dbReference type="ARBA" id="ARBA00022777"/>
    </source>
</evidence>
<comment type="catalytic activity">
    <reaction evidence="9">
        <text>L-seryl-[protein] + ATP = O-phospho-L-seryl-[protein] + ADP + H(+)</text>
        <dbReference type="Rhea" id="RHEA:17989"/>
        <dbReference type="Rhea" id="RHEA-COMP:9863"/>
        <dbReference type="Rhea" id="RHEA-COMP:11604"/>
        <dbReference type="ChEBI" id="CHEBI:15378"/>
        <dbReference type="ChEBI" id="CHEBI:29999"/>
        <dbReference type="ChEBI" id="CHEBI:30616"/>
        <dbReference type="ChEBI" id="CHEBI:83421"/>
        <dbReference type="ChEBI" id="CHEBI:456216"/>
        <dbReference type="EC" id="2.7.11.1"/>
    </reaction>
</comment>
<feature type="compositionally biased region" description="Polar residues" evidence="10">
    <location>
        <begin position="369"/>
        <end position="385"/>
    </location>
</feature>
<proteinExistence type="inferred from homology"/>
<dbReference type="InterPro" id="IPR011009">
    <property type="entry name" value="Kinase-like_dom_sf"/>
</dbReference>
<gene>
    <name evidence="12" type="ORF">mMyoMyo1_013827</name>
</gene>
<evidence type="ECO:0000256" key="8">
    <source>
        <dbReference type="ARBA" id="ARBA00047899"/>
    </source>
</evidence>
<evidence type="ECO:0000256" key="5">
    <source>
        <dbReference type="ARBA" id="ARBA00022741"/>
    </source>
</evidence>
<comment type="catalytic activity">
    <reaction evidence="8">
        <text>L-threonyl-[protein] + ATP = O-phospho-L-threonyl-[protein] + ADP + H(+)</text>
        <dbReference type="Rhea" id="RHEA:46608"/>
        <dbReference type="Rhea" id="RHEA-COMP:11060"/>
        <dbReference type="Rhea" id="RHEA-COMP:11605"/>
        <dbReference type="ChEBI" id="CHEBI:15378"/>
        <dbReference type="ChEBI" id="CHEBI:30013"/>
        <dbReference type="ChEBI" id="CHEBI:30616"/>
        <dbReference type="ChEBI" id="CHEBI:61977"/>
        <dbReference type="ChEBI" id="CHEBI:456216"/>
        <dbReference type="EC" id="2.7.11.1"/>
    </reaction>
</comment>
<dbReference type="Proteomes" id="UP000527355">
    <property type="component" value="Unassembled WGS sequence"/>
</dbReference>
<dbReference type="SUPFAM" id="SSF56112">
    <property type="entry name" value="Protein kinase-like (PK-like)"/>
    <property type="match status" value="1"/>
</dbReference>
<evidence type="ECO:0000256" key="4">
    <source>
        <dbReference type="ARBA" id="ARBA00022679"/>
    </source>
</evidence>
<feature type="compositionally biased region" description="Polar residues" evidence="10">
    <location>
        <begin position="196"/>
        <end position="213"/>
    </location>
</feature>
<evidence type="ECO:0000313" key="13">
    <source>
        <dbReference type="Proteomes" id="UP000527355"/>
    </source>
</evidence>
<keyword evidence="13" id="KW-1185">Reference proteome</keyword>
<dbReference type="InterPro" id="IPR000719">
    <property type="entry name" value="Prot_kinase_dom"/>
</dbReference>
<evidence type="ECO:0000313" key="12">
    <source>
        <dbReference type="EMBL" id="KAF6310889.1"/>
    </source>
</evidence>
<dbReference type="FunFam" id="1.10.510.10:FF:000219">
    <property type="entry name" value="Putative serine/threonine-protein kinase Nek4"/>
    <property type="match status" value="1"/>
</dbReference>
<accession>A0A7J7UDD7</accession>
<dbReference type="Gene3D" id="1.10.510.10">
    <property type="entry name" value="Transferase(Phosphotransferase) domain 1"/>
    <property type="match status" value="1"/>
</dbReference>
<evidence type="ECO:0000256" key="7">
    <source>
        <dbReference type="ARBA" id="ARBA00022840"/>
    </source>
</evidence>
<protein>
    <recommendedName>
        <fullName evidence="2">non-specific serine/threonine protein kinase</fullName>
        <ecNumber evidence="2">2.7.11.1</ecNumber>
    </recommendedName>
</protein>
<organism evidence="12 13">
    <name type="scientific">Myotis myotis</name>
    <name type="common">Greater mouse-eared bat</name>
    <name type="synonym">Vespertilio myotis</name>
    <dbReference type="NCBI Taxonomy" id="51298"/>
    <lineage>
        <taxon>Eukaryota</taxon>
        <taxon>Metazoa</taxon>
        <taxon>Chordata</taxon>
        <taxon>Craniata</taxon>
        <taxon>Vertebrata</taxon>
        <taxon>Euteleostomi</taxon>
        <taxon>Mammalia</taxon>
        <taxon>Eutheria</taxon>
        <taxon>Laurasiatheria</taxon>
        <taxon>Chiroptera</taxon>
        <taxon>Yangochiroptera</taxon>
        <taxon>Vespertilionidae</taxon>
        <taxon>Myotis</taxon>
    </lineage>
</organism>
<feature type="region of interest" description="Disordered" evidence="10">
    <location>
        <begin position="255"/>
        <end position="435"/>
    </location>
</feature>
<comment type="similarity">
    <text evidence="1">Belongs to the protein kinase superfamily. NEK Ser/Thr protein kinase family. NIMA subfamily.</text>
</comment>
<feature type="domain" description="Protein kinase" evidence="11">
    <location>
        <begin position="1"/>
        <end position="179"/>
    </location>
</feature>
<name>A0A7J7UDD7_MYOMY</name>
<dbReference type="Pfam" id="PF00069">
    <property type="entry name" value="Pkinase"/>
    <property type="match status" value="1"/>
</dbReference>
<sequence length="544" mass="61529">MGFCEGGDLYRKLKEQKGQLLPESQVVEWFVQIAMALQYLHEKHILHRDLKTQNVFLTRTNIIKVGDLGIARVLENHCDMASTLIGTPYYMSPELFSNKPYNYKSDVWALGCCAYEMATLKHAFNAKDMNSLVYRIIEGKLPPMPKDYSPELAELIRTMLSKRPEERPSVRSILRQPYIKRQIFCFLEATKAKTSKNNIKNGDSKSKPVSSMFSGKAESNHEVVPPQPQSSEGSKAYVMDQVAGEWVMEKQDRIHPGLQPHSSGSEPSLSRQRRQKKREQTEHSGEKGQFQEALPQRLPSLPAVGKGDVTLTQKDAENQNRVITESVSSSRSSEMSSSKDRPLSARERRRLKQSQEERFPSGPSVRRASVSTPGPGQPQEESQLTPAPRLSSDRSFAQKRKLTHCFSEEELSSSTSSTDKSDGDSREGKGHSSEMSDLVQLMTQTLKLDSKENCEDLPVPDPVSEFKLHRKYRDTLILHGKVAEQAEELHFKELPLAIIPGSEKIRRIVEILRADVVQGLGIQLLEQVYELLEEEDELKREISP</sequence>
<keyword evidence="3" id="KW-0723">Serine/threonine-protein kinase</keyword>
<dbReference type="PANTHER" id="PTHR44899:SF7">
    <property type="entry name" value="NIMA-RELATED KINASE"/>
    <property type="match status" value="1"/>
</dbReference>
<keyword evidence="5" id="KW-0547">Nucleotide-binding</keyword>
<reference evidence="12 13" key="1">
    <citation type="journal article" date="2020" name="Nature">
        <title>Six reference-quality genomes reveal evolution of bat adaptations.</title>
        <authorList>
            <person name="Jebb D."/>
            <person name="Huang Z."/>
            <person name="Pippel M."/>
            <person name="Hughes G.M."/>
            <person name="Lavrichenko K."/>
            <person name="Devanna P."/>
            <person name="Winkler S."/>
            <person name="Jermiin L.S."/>
            <person name="Skirmuntt E.C."/>
            <person name="Katzourakis A."/>
            <person name="Burkitt-Gray L."/>
            <person name="Ray D.A."/>
            <person name="Sullivan K.A.M."/>
            <person name="Roscito J.G."/>
            <person name="Kirilenko B.M."/>
            <person name="Davalos L.M."/>
            <person name="Corthals A.P."/>
            <person name="Power M.L."/>
            <person name="Jones G."/>
            <person name="Ransome R.D."/>
            <person name="Dechmann D.K.N."/>
            <person name="Locatelli A.G."/>
            <person name="Puechmaille S.J."/>
            <person name="Fedrigo O."/>
            <person name="Jarvis E.D."/>
            <person name="Hiller M."/>
            <person name="Vernes S.C."/>
            <person name="Myers E.W."/>
            <person name="Teeling E.C."/>
        </authorList>
    </citation>
    <scope>NUCLEOTIDE SEQUENCE [LARGE SCALE GENOMIC DNA]</scope>
    <source>
        <strain evidence="12">MMyoMyo1</strain>
        <tissue evidence="12">Flight muscle</tissue>
    </source>
</reference>
<feature type="region of interest" description="Disordered" evidence="10">
    <location>
        <begin position="196"/>
        <end position="234"/>
    </location>
</feature>